<sequence length="85" mass="10115">MYNWLSIKVVANQRQSDQAAQDTYEFFHELLTEDHLVSDLKVEVSHDYYVVHYRQNGEEDSKKFPVELIEALLTSIENEPKYNHQ</sequence>
<name>A0A845EYN8_9BACL</name>
<dbReference type="AlphaFoldDB" id="A0A845EYN8"/>
<protein>
    <submittedName>
        <fullName evidence="1">Uncharacterized protein</fullName>
    </submittedName>
</protein>
<evidence type="ECO:0000313" key="2">
    <source>
        <dbReference type="Proteomes" id="UP000447833"/>
    </source>
</evidence>
<evidence type="ECO:0000313" key="1">
    <source>
        <dbReference type="EMBL" id="MYL63637.1"/>
    </source>
</evidence>
<gene>
    <name evidence="1" type="ORF">GLW07_09765</name>
</gene>
<dbReference type="EMBL" id="WMEY01000003">
    <property type="protein sequence ID" value="MYL63637.1"/>
    <property type="molecule type" value="Genomic_DNA"/>
</dbReference>
<dbReference type="Proteomes" id="UP000447833">
    <property type="component" value="Unassembled WGS sequence"/>
</dbReference>
<comment type="caution">
    <text evidence="1">The sequence shown here is derived from an EMBL/GenBank/DDBJ whole genome shotgun (WGS) entry which is preliminary data.</text>
</comment>
<proteinExistence type="predicted"/>
<accession>A0A845EYN8</accession>
<reference evidence="1 2" key="1">
    <citation type="submission" date="2019-11" db="EMBL/GenBank/DDBJ databases">
        <title>Genome sequences of 17 halophilic strains isolated from different environments.</title>
        <authorList>
            <person name="Furrow R.E."/>
        </authorList>
    </citation>
    <scope>NUCLEOTIDE SEQUENCE [LARGE SCALE GENOMIC DNA]</scope>
    <source>
        <strain evidence="1 2">22506_14_FS</strain>
    </source>
</reference>
<organism evidence="1 2">
    <name type="scientific">Guptibacillus hwajinpoensis</name>
    <dbReference type="NCBI Taxonomy" id="208199"/>
    <lineage>
        <taxon>Bacteria</taxon>
        <taxon>Bacillati</taxon>
        <taxon>Bacillota</taxon>
        <taxon>Bacilli</taxon>
        <taxon>Bacillales</taxon>
        <taxon>Guptibacillaceae</taxon>
        <taxon>Guptibacillus</taxon>
    </lineage>
</organism>